<reference evidence="5 6" key="1">
    <citation type="submission" date="2020-04" db="EMBL/GenBank/DDBJ databases">
        <title>Description of novel Gluconacetobacter.</title>
        <authorList>
            <person name="Sombolestani A."/>
        </authorList>
    </citation>
    <scope>NUCLEOTIDE SEQUENCE [LARGE SCALE GENOMIC DNA]</scope>
    <source>
        <strain evidence="3 6">LMG 1728</strain>
        <strain evidence="2 7">LMG 1731</strain>
        <strain evidence="4 5">LMG 22058</strain>
    </source>
</reference>
<dbReference type="AlphaFoldDB" id="A0A7W4JZ19"/>
<dbReference type="EMBL" id="JABEQP010000004">
    <property type="protein sequence ID" value="MBB2197329.1"/>
    <property type="molecule type" value="Genomic_DNA"/>
</dbReference>
<dbReference type="RefSeq" id="WP_182972377.1">
    <property type="nucleotide sequence ID" value="NZ_JABEQN010000001.1"/>
</dbReference>
<organism evidence="4 5">
    <name type="scientific">Gluconacetobacter dulcium</name>
    <dbReference type="NCBI Taxonomy" id="2729096"/>
    <lineage>
        <taxon>Bacteria</taxon>
        <taxon>Pseudomonadati</taxon>
        <taxon>Pseudomonadota</taxon>
        <taxon>Alphaproteobacteria</taxon>
        <taxon>Acetobacterales</taxon>
        <taxon>Acetobacteraceae</taxon>
        <taxon>Gluconacetobacter</taxon>
    </lineage>
</organism>
<evidence type="ECO:0000313" key="4">
    <source>
        <dbReference type="EMBL" id="MBB2197329.1"/>
    </source>
</evidence>
<proteinExistence type="predicted"/>
<keyword evidence="6" id="KW-1185">Reference proteome</keyword>
<accession>A0A7W4JZ19</accession>
<evidence type="ECO:0000313" key="3">
    <source>
        <dbReference type="EMBL" id="MBB2192352.1"/>
    </source>
</evidence>
<comment type="caution">
    <text evidence="4">The sequence shown here is derived from an EMBL/GenBank/DDBJ whole genome shotgun (WGS) entry which is preliminary data.</text>
</comment>
<evidence type="ECO:0000256" key="1">
    <source>
        <dbReference type="SAM" id="MobiDB-lite"/>
    </source>
</evidence>
<dbReference type="EMBL" id="JABEQO010000001">
    <property type="protein sequence ID" value="MBB2162953.1"/>
    <property type="molecule type" value="Genomic_DNA"/>
</dbReference>
<evidence type="ECO:0000313" key="2">
    <source>
        <dbReference type="EMBL" id="MBB2162953.1"/>
    </source>
</evidence>
<dbReference type="Proteomes" id="UP000540490">
    <property type="component" value="Unassembled WGS sequence"/>
</dbReference>
<protein>
    <submittedName>
        <fullName evidence="4">Uncharacterized protein</fullName>
    </submittedName>
</protein>
<name>A0A7W4JZ19_9PROT</name>
<sequence length="127" mass="13289">MRHIRLAGKQSSNGGTESGQIVRPAGCDQLAAPHHRPTDPARTFASVLRSGASFADSISNMSLNATIRTKSAAEGLTPIGALIPDCSLTDCAYSPPPPESATRSVASRESAKAPHTILFSKILYTSL</sequence>
<gene>
    <name evidence="3" type="ORF">HLH25_01625</name>
    <name evidence="2" type="ORF">HLH26_00085</name>
    <name evidence="4" type="ORF">HLH44_07635</name>
</gene>
<evidence type="ECO:0000313" key="6">
    <source>
        <dbReference type="Proteomes" id="UP000540490"/>
    </source>
</evidence>
<dbReference type="Proteomes" id="UP000561077">
    <property type="component" value="Unassembled WGS sequence"/>
</dbReference>
<dbReference type="Proteomes" id="UP000530320">
    <property type="component" value="Unassembled WGS sequence"/>
</dbReference>
<evidence type="ECO:0000313" key="7">
    <source>
        <dbReference type="Proteomes" id="UP000561077"/>
    </source>
</evidence>
<feature type="compositionally biased region" description="Polar residues" evidence="1">
    <location>
        <begin position="9"/>
        <end position="19"/>
    </location>
</feature>
<evidence type="ECO:0000313" key="5">
    <source>
        <dbReference type="Proteomes" id="UP000530320"/>
    </source>
</evidence>
<feature type="region of interest" description="Disordered" evidence="1">
    <location>
        <begin position="1"/>
        <end position="41"/>
    </location>
</feature>
<dbReference type="EMBL" id="JABEQN010000001">
    <property type="protein sequence ID" value="MBB2192352.1"/>
    <property type="molecule type" value="Genomic_DNA"/>
</dbReference>